<dbReference type="InterPro" id="IPR002182">
    <property type="entry name" value="NB-ARC"/>
</dbReference>
<accession>A0A3L6T8U1</accession>
<dbReference type="Gene3D" id="1.10.8.430">
    <property type="entry name" value="Helical domain of apoptotic protease-activating factors"/>
    <property type="match status" value="1"/>
</dbReference>
<dbReference type="Pfam" id="PF23559">
    <property type="entry name" value="WHD_DRP"/>
    <property type="match status" value="1"/>
</dbReference>
<keyword evidence="4" id="KW-0547">Nucleotide-binding</keyword>
<dbReference type="InterPro" id="IPR041118">
    <property type="entry name" value="Rx_N"/>
</dbReference>
<dbReference type="Proteomes" id="UP000275267">
    <property type="component" value="Unassembled WGS sequence"/>
</dbReference>
<feature type="domain" description="NB-ARC" evidence="7">
    <location>
        <begin position="516"/>
        <end position="693"/>
    </location>
</feature>
<dbReference type="SUPFAM" id="SSF52047">
    <property type="entry name" value="RNI-like"/>
    <property type="match status" value="1"/>
</dbReference>
<dbReference type="GO" id="GO:0002758">
    <property type="term" value="P:innate immune response-activating signaling pathway"/>
    <property type="evidence" value="ECO:0007669"/>
    <property type="project" value="UniProtKB-ARBA"/>
</dbReference>
<evidence type="ECO:0008006" key="13">
    <source>
        <dbReference type="Google" id="ProtNLM"/>
    </source>
</evidence>
<dbReference type="PRINTS" id="PR00364">
    <property type="entry name" value="DISEASERSIST"/>
</dbReference>
<dbReference type="Gene3D" id="3.80.10.10">
    <property type="entry name" value="Ribonuclease Inhibitor"/>
    <property type="match status" value="1"/>
</dbReference>
<evidence type="ECO:0000259" key="10">
    <source>
        <dbReference type="Pfam" id="PF23598"/>
    </source>
</evidence>
<evidence type="ECO:0000256" key="1">
    <source>
        <dbReference type="ARBA" id="ARBA00008894"/>
    </source>
</evidence>
<proteinExistence type="inferred from homology"/>
<keyword evidence="12" id="KW-1185">Reference proteome</keyword>
<comment type="caution">
    <text evidence="11">The sequence shown here is derived from an EMBL/GenBank/DDBJ whole genome shotgun (WGS) entry which is preliminary data.</text>
</comment>
<evidence type="ECO:0000259" key="7">
    <source>
        <dbReference type="Pfam" id="PF00931"/>
    </source>
</evidence>
<dbReference type="CDD" id="cd14798">
    <property type="entry name" value="RX-CC_like"/>
    <property type="match status" value="1"/>
</dbReference>
<organism evidence="11 12">
    <name type="scientific">Panicum miliaceum</name>
    <name type="common">Proso millet</name>
    <name type="synonym">Broomcorn millet</name>
    <dbReference type="NCBI Taxonomy" id="4540"/>
    <lineage>
        <taxon>Eukaryota</taxon>
        <taxon>Viridiplantae</taxon>
        <taxon>Streptophyta</taxon>
        <taxon>Embryophyta</taxon>
        <taxon>Tracheophyta</taxon>
        <taxon>Spermatophyta</taxon>
        <taxon>Magnoliopsida</taxon>
        <taxon>Liliopsida</taxon>
        <taxon>Poales</taxon>
        <taxon>Poaceae</taxon>
        <taxon>PACMAD clade</taxon>
        <taxon>Panicoideae</taxon>
        <taxon>Panicodae</taxon>
        <taxon>Paniceae</taxon>
        <taxon>Panicinae</taxon>
        <taxon>Panicum</taxon>
        <taxon>Panicum sect. Panicum</taxon>
    </lineage>
</organism>
<dbReference type="Pfam" id="PF00931">
    <property type="entry name" value="NB-ARC"/>
    <property type="match status" value="2"/>
</dbReference>
<dbReference type="FunFam" id="1.10.10.10:FF:000322">
    <property type="entry name" value="Probable disease resistance protein At1g63360"/>
    <property type="match status" value="1"/>
</dbReference>
<dbReference type="Pfam" id="PF23598">
    <property type="entry name" value="LRR_14"/>
    <property type="match status" value="2"/>
</dbReference>
<dbReference type="InterPro" id="IPR042197">
    <property type="entry name" value="Apaf_helical"/>
</dbReference>
<evidence type="ECO:0000256" key="3">
    <source>
        <dbReference type="ARBA" id="ARBA00022737"/>
    </source>
</evidence>
<keyword evidence="5" id="KW-0611">Plant defense</keyword>
<name>A0A3L6T8U1_PANMI</name>
<dbReference type="Pfam" id="PF18052">
    <property type="entry name" value="Rx_N"/>
    <property type="match status" value="1"/>
</dbReference>
<dbReference type="PANTHER" id="PTHR23155">
    <property type="entry name" value="DISEASE RESISTANCE PROTEIN RP"/>
    <property type="match status" value="1"/>
</dbReference>
<dbReference type="InterPro" id="IPR038005">
    <property type="entry name" value="RX-like_CC"/>
</dbReference>
<dbReference type="InterPro" id="IPR055414">
    <property type="entry name" value="LRR_R13L4/SHOC2-like"/>
</dbReference>
<evidence type="ECO:0000256" key="4">
    <source>
        <dbReference type="ARBA" id="ARBA00022741"/>
    </source>
</evidence>
<evidence type="ECO:0000256" key="6">
    <source>
        <dbReference type="ARBA" id="ARBA00023054"/>
    </source>
</evidence>
<evidence type="ECO:0000256" key="5">
    <source>
        <dbReference type="ARBA" id="ARBA00022821"/>
    </source>
</evidence>
<comment type="similarity">
    <text evidence="1">Belongs to the disease resistance NB-LRR family.</text>
</comment>
<dbReference type="GO" id="GO:0042742">
    <property type="term" value="P:defense response to bacterium"/>
    <property type="evidence" value="ECO:0007669"/>
    <property type="project" value="UniProtKB-ARBA"/>
</dbReference>
<dbReference type="Gene3D" id="3.40.50.300">
    <property type="entry name" value="P-loop containing nucleotide triphosphate hydrolases"/>
    <property type="match status" value="2"/>
</dbReference>
<sequence length="1314" mass="147868">MTASASSRVPACLLSALLHQSAISSWRPSTTLPLLDHYRGLSIDDVPGKTKIPSLSCLDINGEKGKSVSCKTFWLHQDNHSDHNLFRAHCARASPPTPTCLSTLTALQPGCVREDKVVMEATGLSVGKSALNGALSYAKSAIAQEVALQLGVQRDQAFIKDELEMMLAFLMAAHEERDEHKVIKTWVKQVRDMSYDVEDCLQDLRVRLGKPSKWCFLRTLIDRHRVATRMKELRAKVEDVSQRNIRYRLIKDTSPKPATGAGPSNISGATMFGIEEARRQKDKAKEDLSQLINDGAEDLRVIAVWGTSGLLGQSAIIKGEYDNLKRSKKFELYAWIRIVHPFSPLEFLQCIMSQFYRTSFEEAGKVQEETNIGTQVLKKMGVMKQDDLVDAFKWDAIKEYFPNNKKGSRIIVSTEHGEVASLCAGHESVVSELKQSSVDRCTFASYNKVIRNETTLMKPRSSSSVVTLGANNIAMPTDEILENQFVGNNEKMVRKSLTRIGTISCALMESQLVGRKKEKSDLINLISKQDDQQCIVFSVWGMGGLGKTTLVKEVYQSQELSGLFEKRACVTIMRPFVLKEVLESLFMQLDAESSNRKGNIDFGAGTRNVMKELGKLLERKRCLIVLDDLSSSAEWDMIIQCLPKMENASRIVITTREENIAKCCSPKQEYIYKLEVLQNRDALDLFIKKVFKEAIDLDEDSVFIEEARTILKKCSGLPLAIVTIGGFLAKQPKTPMEWRKLNEHLSAELEMNPELGIIKTILMKSYDGLPYNLKSCFLYLSIFPEDYSISRRRLVHRWSAEGYSSEVRSKSTGEVADNYFMELIDRSMILTIKEPATGSRKGISSCKLHDVMREMSISKAIEENLVFRMEEGCSMNTQGTIRHLAISSNWEGDQSEFENTVDLSRIRSLTVFGKWKPFYISDKMMLLRVLDLESSWGIVDHHLESIGKLVHLRYLSLRSCEGVCHLPDSLSNLKQLQTLDITGTRIIKLPQAIITLRKLQYIRAGCNYVIIGACSYDSAVEYLPKLMRNKICVWTLLLKAFCLSSCSLDIEIGRSKTDVRNDAFMNRRDVCTFWCCVVFPFMARLADPRKAILEDIKRLTRLRKLALTGISKKNCQEFCSTLEHLSRLESLSVNSLEEAGLRGCLDDLRSPPKSLRSLKISGPLGELPDLVGSLQNLVKLKLTYTKLTKVDGTIQVLGKLPNLAILRLRYESFEAEEPSCFTCRPEALFPSLTVLELGLYNGIRSVEFQEGAAPKLELLCSTGGGVSLSELSSLRSLKEVMIDENYLYISEWVEDVRGQLTTNPNKPVLKSDVL</sequence>
<dbReference type="Gene3D" id="1.20.5.4130">
    <property type="match status" value="1"/>
</dbReference>
<dbReference type="InterPro" id="IPR058922">
    <property type="entry name" value="WHD_DRP"/>
</dbReference>
<dbReference type="Gene3D" id="1.10.10.10">
    <property type="entry name" value="Winged helix-like DNA-binding domain superfamily/Winged helix DNA-binding domain"/>
    <property type="match status" value="1"/>
</dbReference>
<evidence type="ECO:0000259" key="9">
    <source>
        <dbReference type="Pfam" id="PF23559"/>
    </source>
</evidence>
<dbReference type="InterPro" id="IPR044974">
    <property type="entry name" value="Disease_R_plants"/>
</dbReference>
<evidence type="ECO:0000259" key="8">
    <source>
        <dbReference type="Pfam" id="PF18052"/>
    </source>
</evidence>
<keyword evidence="6" id="KW-0175">Coiled coil</keyword>
<reference evidence="12" key="1">
    <citation type="journal article" date="2019" name="Nat. Commun.">
        <title>The genome of broomcorn millet.</title>
        <authorList>
            <person name="Zou C."/>
            <person name="Miki D."/>
            <person name="Li D."/>
            <person name="Tang Q."/>
            <person name="Xiao L."/>
            <person name="Rajput S."/>
            <person name="Deng P."/>
            <person name="Jia W."/>
            <person name="Huang R."/>
            <person name="Zhang M."/>
            <person name="Sun Y."/>
            <person name="Hu J."/>
            <person name="Fu X."/>
            <person name="Schnable P.S."/>
            <person name="Li F."/>
            <person name="Zhang H."/>
            <person name="Feng B."/>
            <person name="Zhu X."/>
            <person name="Liu R."/>
            <person name="Schnable J.C."/>
            <person name="Zhu J.-K."/>
            <person name="Zhang H."/>
        </authorList>
    </citation>
    <scope>NUCLEOTIDE SEQUENCE [LARGE SCALE GENOMIC DNA]</scope>
</reference>
<dbReference type="GO" id="GO:0009626">
    <property type="term" value="P:plant-type hypersensitive response"/>
    <property type="evidence" value="ECO:0007669"/>
    <property type="project" value="UniProtKB-ARBA"/>
</dbReference>
<dbReference type="PANTHER" id="PTHR23155:SF1114">
    <property type="entry name" value="OS02G0475500 PROTEIN"/>
    <property type="match status" value="1"/>
</dbReference>
<dbReference type="InterPro" id="IPR032675">
    <property type="entry name" value="LRR_dom_sf"/>
</dbReference>
<feature type="domain" description="NB-ARC" evidence="7">
    <location>
        <begin position="284"/>
        <end position="429"/>
    </location>
</feature>
<feature type="domain" description="Disease resistance protein winged helix" evidence="9">
    <location>
        <begin position="782"/>
        <end position="855"/>
    </location>
</feature>
<feature type="domain" description="Disease resistance N-terminal" evidence="8">
    <location>
        <begin position="131"/>
        <end position="213"/>
    </location>
</feature>
<dbReference type="GO" id="GO:0043531">
    <property type="term" value="F:ADP binding"/>
    <property type="evidence" value="ECO:0007669"/>
    <property type="project" value="InterPro"/>
</dbReference>
<evidence type="ECO:0000256" key="2">
    <source>
        <dbReference type="ARBA" id="ARBA00022614"/>
    </source>
</evidence>
<keyword evidence="3" id="KW-0677">Repeat</keyword>
<evidence type="ECO:0000313" key="12">
    <source>
        <dbReference type="Proteomes" id="UP000275267"/>
    </source>
</evidence>
<dbReference type="InterPro" id="IPR027417">
    <property type="entry name" value="P-loop_NTPase"/>
</dbReference>
<keyword evidence="2" id="KW-0433">Leucine-rich repeat</keyword>
<dbReference type="STRING" id="4540.A0A3L6T8U1"/>
<feature type="domain" description="Disease resistance R13L4/SHOC-2-like LRR" evidence="10">
    <location>
        <begin position="1087"/>
        <end position="1308"/>
    </location>
</feature>
<dbReference type="SUPFAM" id="SSF52540">
    <property type="entry name" value="P-loop containing nucleoside triphosphate hydrolases"/>
    <property type="match status" value="2"/>
</dbReference>
<dbReference type="InterPro" id="IPR036388">
    <property type="entry name" value="WH-like_DNA-bd_sf"/>
</dbReference>
<feature type="domain" description="Disease resistance R13L4/SHOC-2-like LRR" evidence="10">
    <location>
        <begin position="906"/>
        <end position="1005"/>
    </location>
</feature>
<dbReference type="EMBL" id="PQIB02000002">
    <property type="protein sequence ID" value="RLN34705.1"/>
    <property type="molecule type" value="Genomic_DNA"/>
</dbReference>
<gene>
    <name evidence="11" type="ORF">C2845_PM03G23590</name>
</gene>
<protein>
    <recommendedName>
        <fullName evidence="13">Disease resistance protein RPM1-like</fullName>
    </recommendedName>
</protein>
<dbReference type="OrthoDB" id="590607at2759"/>
<evidence type="ECO:0000313" key="11">
    <source>
        <dbReference type="EMBL" id="RLN34705.1"/>
    </source>
</evidence>